<keyword evidence="1" id="KW-0547">Nucleotide-binding</keyword>
<reference evidence="1" key="1">
    <citation type="submission" date="2018-02" db="EMBL/GenBank/DDBJ databases">
        <title>Rhizophora mucronata_Transcriptome.</title>
        <authorList>
            <person name="Meera S.P."/>
            <person name="Sreeshan A."/>
            <person name="Augustine A."/>
        </authorList>
    </citation>
    <scope>NUCLEOTIDE SEQUENCE</scope>
    <source>
        <tissue evidence="1">Leaf</tissue>
    </source>
</reference>
<name>A0A2P2NI94_RHIMU</name>
<keyword evidence="1" id="KW-0067">ATP-binding</keyword>
<dbReference type="GO" id="GO:0004386">
    <property type="term" value="F:helicase activity"/>
    <property type="evidence" value="ECO:0007669"/>
    <property type="project" value="UniProtKB-KW"/>
</dbReference>
<organism evidence="1">
    <name type="scientific">Rhizophora mucronata</name>
    <name type="common">Asiatic mangrove</name>
    <dbReference type="NCBI Taxonomy" id="61149"/>
    <lineage>
        <taxon>Eukaryota</taxon>
        <taxon>Viridiplantae</taxon>
        <taxon>Streptophyta</taxon>
        <taxon>Embryophyta</taxon>
        <taxon>Tracheophyta</taxon>
        <taxon>Spermatophyta</taxon>
        <taxon>Magnoliopsida</taxon>
        <taxon>eudicotyledons</taxon>
        <taxon>Gunneridae</taxon>
        <taxon>Pentapetalae</taxon>
        <taxon>rosids</taxon>
        <taxon>fabids</taxon>
        <taxon>Malpighiales</taxon>
        <taxon>Rhizophoraceae</taxon>
        <taxon>Rhizophora</taxon>
    </lineage>
</organism>
<keyword evidence="1" id="KW-0378">Hydrolase</keyword>
<protein>
    <submittedName>
        <fullName evidence="1">ATP-dependent RNA helicase</fullName>
    </submittedName>
</protein>
<dbReference type="AlphaFoldDB" id="A0A2P2NI94"/>
<evidence type="ECO:0000313" key="1">
    <source>
        <dbReference type="EMBL" id="MBX42187.1"/>
    </source>
</evidence>
<dbReference type="EMBL" id="GGEC01061703">
    <property type="protein sequence ID" value="MBX42187.1"/>
    <property type="molecule type" value="Transcribed_RNA"/>
</dbReference>
<sequence>MRLDPNRRALDFGLCG</sequence>
<accession>A0A2P2NI94</accession>
<keyword evidence="1" id="KW-0347">Helicase</keyword>
<proteinExistence type="predicted"/>